<dbReference type="Proteomes" id="UP000001959">
    <property type="component" value="Chromosome"/>
</dbReference>
<evidence type="ECO:0000313" key="1">
    <source>
        <dbReference type="EMBL" id="ABI76588.1"/>
    </source>
</evidence>
<proteinExistence type="predicted"/>
<protein>
    <submittedName>
        <fullName evidence="1">Uncharacterized protein</fullName>
    </submittedName>
</protein>
<organism evidence="1 2">
    <name type="scientific">Hyphomonas neptunium (strain ATCC 15444)</name>
    <dbReference type="NCBI Taxonomy" id="228405"/>
    <lineage>
        <taxon>Bacteria</taxon>
        <taxon>Pseudomonadati</taxon>
        <taxon>Pseudomonadota</taxon>
        <taxon>Alphaproteobacteria</taxon>
        <taxon>Hyphomonadales</taxon>
        <taxon>Hyphomonadaceae</taxon>
        <taxon>Hyphomonas</taxon>
    </lineage>
</organism>
<reference evidence="1 2" key="1">
    <citation type="journal article" date="2006" name="J. Bacteriol.">
        <title>Comparative genomic evidence for a close relationship between the dimorphic prosthecate bacteria Hyphomonas neptunium and Caulobacter crescentus.</title>
        <authorList>
            <person name="Badger J.H."/>
            <person name="Hoover T.R."/>
            <person name="Brun Y.V."/>
            <person name="Weiner R.M."/>
            <person name="Laub M.T."/>
            <person name="Alexandre G."/>
            <person name="Mrazek J."/>
            <person name="Ren Q."/>
            <person name="Paulsen I.T."/>
            <person name="Nelson K.E."/>
            <person name="Khouri H.M."/>
            <person name="Radune D."/>
            <person name="Sosa J."/>
            <person name="Dodson R.J."/>
            <person name="Sullivan S.A."/>
            <person name="Rosovitz M.J."/>
            <person name="Madupu R."/>
            <person name="Brinkac L.M."/>
            <person name="Durkin A.S."/>
            <person name="Daugherty S.C."/>
            <person name="Kothari S.P."/>
            <person name="Giglio M.G."/>
            <person name="Zhou L."/>
            <person name="Haft D.H."/>
            <person name="Selengut J.D."/>
            <person name="Davidsen T.M."/>
            <person name="Yang Q."/>
            <person name="Zafar N."/>
            <person name="Ward N.L."/>
        </authorList>
    </citation>
    <scope>NUCLEOTIDE SEQUENCE [LARGE SCALE GENOMIC DNA]</scope>
    <source>
        <strain evidence="1 2">ATCC 15444</strain>
    </source>
</reference>
<dbReference type="EMBL" id="CP000158">
    <property type="protein sequence ID" value="ABI76588.1"/>
    <property type="molecule type" value="Genomic_DNA"/>
</dbReference>
<dbReference type="HOGENOM" id="CLU_3365379_0_0_5"/>
<accession>Q0C1H5</accession>
<dbReference type="AlphaFoldDB" id="Q0C1H5"/>
<name>Q0C1H5_HYPNA</name>
<dbReference type="STRING" id="228405.HNE_1712"/>
<gene>
    <name evidence="1" type="ordered locus">HNE_1712</name>
</gene>
<evidence type="ECO:0000313" key="2">
    <source>
        <dbReference type="Proteomes" id="UP000001959"/>
    </source>
</evidence>
<dbReference type="KEGG" id="hne:HNE_1712"/>
<sequence length="35" mass="3926">MEAAEMTTTVLTKSLPEDAQRIAGHFGFSKQRVFQ</sequence>
<keyword evidence="2" id="KW-1185">Reference proteome</keyword>